<evidence type="ECO:0000256" key="2">
    <source>
        <dbReference type="SAM" id="SignalP"/>
    </source>
</evidence>
<organism evidence="4 5">
    <name type="scientific">Chryseobacterium arthrosphaerae</name>
    <dbReference type="NCBI Taxonomy" id="651561"/>
    <lineage>
        <taxon>Bacteria</taxon>
        <taxon>Pseudomonadati</taxon>
        <taxon>Bacteroidota</taxon>
        <taxon>Flavobacteriia</taxon>
        <taxon>Flavobacteriales</taxon>
        <taxon>Weeksellaceae</taxon>
        <taxon>Chryseobacterium group</taxon>
        <taxon>Chryseobacterium</taxon>
    </lineage>
</organism>
<evidence type="ECO:0000259" key="3">
    <source>
        <dbReference type="Pfam" id="PF18962"/>
    </source>
</evidence>
<feature type="chain" id="PRO_5045176526" evidence="2">
    <location>
        <begin position="19"/>
        <end position="305"/>
    </location>
</feature>
<reference evidence="4 5" key="1">
    <citation type="submission" date="2024-01" db="EMBL/GenBank/DDBJ databases">
        <title>Whole genome of Chryseobacterium arthrosphaerae NNCa 2741.</title>
        <authorList>
            <person name="Boriskina E.V."/>
            <person name="Gordinskaya N.A."/>
            <person name="Kropotov V.S."/>
            <person name="Alekseeva A.E."/>
            <person name="Makhova M.A."/>
            <person name="Kryazhev D.V."/>
            <person name="Shkurkina I.S."/>
        </authorList>
    </citation>
    <scope>NUCLEOTIDE SEQUENCE [LARGE SCALE GENOMIC DNA]</scope>
    <source>
        <strain evidence="4 5">NNCa 2741</strain>
    </source>
</reference>
<comment type="caution">
    <text evidence="4">The sequence shown here is derived from an EMBL/GenBank/DDBJ whole genome shotgun (WGS) entry which is preliminary data.</text>
</comment>
<feature type="signal peptide" evidence="2">
    <location>
        <begin position="1"/>
        <end position="18"/>
    </location>
</feature>
<dbReference type="EMBL" id="JAZGJU010000081">
    <property type="protein sequence ID" value="MEE6130206.1"/>
    <property type="molecule type" value="Genomic_DNA"/>
</dbReference>
<evidence type="ECO:0000313" key="4">
    <source>
        <dbReference type="EMBL" id="MEE6130206.1"/>
    </source>
</evidence>
<dbReference type="NCBIfam" id="TIGR04183">
    <property type="entry name" value="Por_Secre_tail"/>
    <property type="match status" value="1"/>
</dbReference>
<dbReference type="InterPro" id="IPR026444">
    <property type="entry name" value="Secre_tail"/>
</dbReference>
<protein>
    <submittedName>
        <fullName evidence="4">T9SS type A sorting domain-containing protein</fullName>
    </submittedName>
</protein>
<sequence length="305" mass="33623">MKKYYSIAFLLFSMLFFAQQTISFESDEGFTTGNINGQGAWISTPTGGMPQNVELQTITSEKSSHGSVSLKIVREPVYGTQSEPIIGGFYNLQDQLSSTGFSVSFDISISQFNGSDFGFQAVNSISEQCIARVDFEKTGVLKILNTISGVQNMVSTSGNWSSNNWYRFKAVGTAAGISYYLNGILIYTGPAVPLLTIDQLRFVHNNTSGTAYIDNIMIDSGFLMAVKDAETGNKVITLYPNPVIDFIKVTTTDIIEKIEIYDAAGMKMDVRVNKGTVDVRSFVSGVYFMKIKSGKRIITEKFIKR</sequence>
<proteinExistence type="predicted"/>
<gene>
    <name evidence="4" type="ORF">V2E39_22600</name>
</gene>
<dbReference type="RefSeq" id="WP_241309498.1">
    <property type="nucleotide sequence ID" value="NZ_JAKYXJ010000002.1"/>
</dbReference>
<keyword evidence="5" id="KW-1185">Reference proteome</keyword>
<accession>A0ABU7R5W3</accession>
<dbReference type="Proteomes" id="UP001350005">
    <property type="component" value="Unassembled WGS sequence"/>
</dbReference>
<evidence type="ECO:0000313" key="5">
    <source>
        <dbReference type="Proteomes" id="UP001350005"/>
    </source>
</evidence>
<feature type="domain" description="Secretion system C-terminal sorting" evidence="3">
    <location>
        <begin position="238"/>
        <end position="303"/>
    </location>
</feature>
<name>A0ABU7R5W3_9FLAO</name>
<keyword evidence="1 2" id="KW-0732">Signal</keyword>
<dbReference type="Pfam" id="PF18962">
    <property type="entry name" value="Por_Secre_tail"/>
    <property type="match status" value="1"/>
</dbReference>
<evidence type="ECO:0000256" key="1">
    <source>
        <dbReference type="ARBA" id="ARBA00022729"/>
    </source>
</evidence>